<protein>
    <submittedName>
        <fullName evidence="2">Uncharacterized protein</fullName>
    </submittedName>
</protein>
<accession>A0ABW8HKB6</accession>
<reference evidence="2 3" key="1">
    <citation type="submission" date="2024-10" db="EMBL/GenBank/DDBJ databases">
        <title>The Natural Products Discovery Center: Release of the First 8490 Sequenced Strains for Exploring Actinobacteria Biosynthetic Diversity.</title>
        <authorList>
            <person name="Kalkreuter E."/>
            <person name="Kautsar S.A."/>
            <person name="Yang D."/>
            <person name="Bader C.D."/>
            <person name="Teijaro C.N."/>
            <person name="Fluegel L."/>
            <person name="Davis C.M."/>
            <person name="Simpson J.R."/>
            <person name="Lauterbach L."/>
            <person name="Steele A.D."/>
            <person name="Gui C."/>
            <person name="Meng S."/>
            <person name="Li G."/>
            <person name="Viehrig K."/>
            <person name="Ye F."/>
            <person name="Su P."/>
            <person name="Kiefer A.F."/>
            <person name="Nichols A."/>
            <person name="Cepeda A.J."/>
            <person name="Yan W."/>
            <person name="Fan B."/>
            <person name="Jiang Y."/>
            <person name="Adhikari A."/>
            <person name="Zheng C.-J."/>
            <person name="Schuster L."/>
            <person name="Cowan T.M."/>
            <person name="Smanski M.J."/>
            <person name="Chevrette M.G."/>
            <person name="De Carvalho L.P.S."/>
            <person name="Shen B."/>
        </authorList>
    </citation>
    <scope>NUCLEOTIDE SEQUENCE [LARGE SCALE GENOMIC DNA]</scope>
    <source>
        <strain evidence="2 3">NPDC093086</strain>
    </source>
</reference>
<dbReference type="RefSeq" id="WP_350892253.1">
    <property type="nucleotide sequence ID" value="NZ_JBEOTR010000036.1"/>
</dbReference>
<gene>
    <name evidence="2" type="ORF">ACIQFM_32480</name>
</gene>
<keyword evidence="1" id="KW-1133">Transmembrane helix</keyword>
<name>A0ABW8HKB6_9ACTN</name>
<sequence>MADGKTDVGGAHIGLVVTVIAVVVVARFSGPLWALIITGCFAAWFVLMLVFIRTAEEGREALRRAYVLTFGWGDYVSP</sequence>
<comment type="caution">
    <text evidence="2">The sequence shown here is derived from an EMBL/GenBank/DDBJ whole genome shotgun (WGS) entry which is preliminary data.</text>
</comment>
<keyword evidence="3" id="KW-1185">Reference proteome</keyword>
<dbReference type="Proteomes" id="UP001617907">
    <property type="component" value="Unassembled WGS sequence"/>
</dbReference>
<evidence type="ECO:0000256" key="1">
    <source>
        <dbReference type="SAM" id="Phobius"/>
    </source>
</evidence>
<feature type="transmembrane region" description="Helical" evidence="1">
    <location>
        <begin position="32"/>
        <end position="52"/>
    </location>
</feature>
<evidence type="ECO:0000313" key="2">
    <source>
        <dbReference type="EMBL" id="MFJ6040957.1"/>
    </source>
</evidence>
<keyword evidence="1" id="KW-0812">Transmembrane</keyword>
<proteinExistence type="predicted"/>
<keyword evidence="1" id="KW-0472">Membrane</keyword>
<feature type="transmembrane region" description="Helical" evidence="1">
    <location>
        <begin position="7"/>
        <end position="26"/>
    </location>
</feature>
<evidence type="ECO:0000313" key="3">
    <source>
        <dbReference type="Proteomes" id="UP001617907"/>
    </source>
</evidence>
<dbReference type="EMBL" id="JBIVPC010000022">
    <property type="protein sequence ID" value="MFJ6040957.1"/>
    <property type="molecule type" value="Genomic_DNA"/>
</dbReference>
<organism evidence="2 3">
    <name type="scientific">Streptomyces ardesiacus</name>
    <dbReference type="NCBI Taxonomy" id="285564"/>
    <lineage>
        <taxon>Bacteria</taxon>
        <taxon>Bacillati</taxon>
        <taxon>Actinomycetota</taxon>
        <taxon>Actinomycetes</taxon>
        <taxon>Kitasatosporales</taxon>
        <taxon>Streptomycetaceae</taxon>
        <taxon>Streptomyces</taxon>
    </lineage>
</organism>